<name>A0A2J6R1A6_HYAVF</name>
<evidence type="ECO:0000313" key="2">
    <source>
        <dbReference type="Proteomes" id="UP000235786"/>
    </source>
</evidence>
<dbReference type="EMBL" id="KZ613959">
    <property type="protein sequence ID" value="PMD32298.1"/>
    <property type="molecule type" value="Genomic_DNA"/>
</dbReference>
<reference evidence="1 2" key="1">
    <citation type="submission" date="2016-04" db="EMBL/GenBank/DDBJ databases">
        <title>A degradative enzymes factory behind the ericoid mycorrhizal symbiosis.</title>
        <authorList>
            <consortium name="DOE Joint Genome Institute"/>
            <person name="Martino E."/>
            <person name="Morin E."/>
            <person name="Grelet G."/>
            <person name="Kuo A."/>
            <person name="Kohler A."/>
            <person name="Daghino S."/>
            <person name="Barry K."/>
            <person name="Choi C."/>
            <person name="Cichocki N."/>
            <person name="Clum A."/>
            <person name="Copeland A."/>
            <person name="Hainaut M."/>
            <person name="Haridas S."/>
            <person name="Labutti K."/>
            <person name="Lindquist E."/>
            <person name="Lipzen A."/>
            <person name="Khouja H.-R."/>
            <person name="Murat C."/>
            <person name="Ohm R."/>
            <person name="Olson A."/>
            <person name="Spatafora J."/>
            <person name="Veneault-Fourrey C."/>
            <person name="Henrissat B."/>
            <person name="Grigoriev I."/>
            <person name="Martin F."/>
            <person name="Perotto S."/>
        </authorList>
    </citation>
    <scope>NUCLEOTIDE SEQUENCE [LARGE SCALE GENOMIC DNA]</scope>
    <source>
        <strain evidence="1 2">F</strain>
    </source>
</reference>
<keyword evidence="2" id="KW-1185">Reference proteome</keyword>
<dbReference type="AlphaFoldDB" id="A0A2J6R1A6"/>
<sequence>MDAGALLQKLAAPSNALSYSKEDLANRIFQRFREPLLRMVKTGLPTIASAQKHILVNFGEDLTYYYYAVPCNVWDELGLRVGNLLRSYLSVAGVRHEVVKSFLAAFILYYESTVSARSSNSDDSSARREVIVTNFCLLSDDQRLRAARAMIELFQVTLSSDDDEDDVTMKALDWGRTINDGAEPALAKLNEVRQKVGDPGQFEVGDETADYVEATLTLDEVRLWWAVALTEAFKAGNSHHLIQDLGWKGFEAGAFFRTASSATRGFQPEALAFLDFVENTTHPKLCSLTPKDEATAQRFFRGYLERIMSALKAFERLSAKTGSFVHLLQVLRTLQPVWTKLLRDIGKDYNVGLRFVRLLLVESRAWAISASARMHFTQPLLHTCRDVRGYGIWTLNGEGTKIRMMYDRTISNYSFLANYTSIKMFQKVGIQRIYAGFYHNDTPVLAEKKGREWGSKIRDTARNHALRLQEKYPSINVQIYRDKWADGFLAAETSGRRNKWIQDLRWSDANARAFFASAQRAFLE</sequence>
<dbReference type="OrthoDB" id="10516355at2759"/>
<protein>
    <submittedName>
        <fullName evidence="1">Uncharacterized protein</fullName>
    </submittedName>
</protein>
<accession>A0A2J6R1A6</accession>
<gene>
    <name evidence="1" type="ORF">L207DRAFT_590592</name>
</gene>
<organism evidence="1 2">
    <name type="scientific">Hyaloscypha variabilis (strain UAMH 11265 / GT02V1 / F)</name>
    <name type="common">Meliniomyces variabilis</name>
    <dbReference type="NCBI Taxonomy" id="1149755"/>
    <lineage>
        <taxon>Eukaryota</taxon>
        <taxon>Fungi</taxon>
        <taxon>Dikarya</taxon>
        <taxon>Ascomycota</taxon>
        <taxon>Pezizomycotina</taxon>
        <taxon>Leotiomycetes</taxon>
        <taxon>Helotiales</taxon>
        <taxon>Hyaloscyphaceae</taxon>
        <taxon>Hyaloscypha</taxon>
        <taxon>Hyaloscypha variabilis</taxon>
    </lineage>
</organism>
<proteinExistence type="predicted"/>
<dbReference type="Proteomes" id="UP000235786">
    <property type="component" value="Unassembled WGS sequence"/>
</dbReference>
<evidence type="ECO:0000313" key="1">
    <source>
        <dbReference type="EMBL" id="PMD32298.1"/>
    </source>
</evidence>